<keyword evidence="11" id="KW-0675">Receptor</keyword>
<evidence type="ECO:0000256" key="4">
    <source>
        <dbReference type="ARBA" id="ARBA00022692"/>
    </source>
</evidence>
<feature type="domain" description="Sushi" evidence="16">
    <location>
        <begin position="17"/>
        <end position="80"/>
    </location>
</feature>
<evidence type="ECO:0000256" key="2">
    <source>
        <dbReference type="ARBA" id="ARBA00004479"/>
    </source>
</evidence>
<keyword evidence="6" id="KW-0677">Repeat</keyword>
<evidence type="ECO:0000256" key="13">
    <source>
        <dbReference type="ARBA" id="ARBA00025938"/>
    </source>
</evidence>
<dbReference type="SMART" id="SM00032">
    <property type="entry name" value="CCP"/>
    <property type="match status" value="2"/>
</dbReference>
<dbReference type="InterPro" id="IPR035976">
    <property type="entry name" value="Sushi/SCR/CCP_sf"/>
</dbReference>
<evidence type="ECO:0000259" key="16">
    <source>
        <dbReference type="PROSITE" id="PS50923"/>
    </source>
</evidence>
<evidence type="ECO:0000256" key="5">
    <source>
        <dbReference type="ARBA" id="ARBA00022729"/>
    </source>
</evidence>
<comment type="subunit">
    <text evidence="13">Non-covalent dimer of an alpha and a beta subunit. IL2R exists in 3 different forms: a high affinity dimer, an intermediate affinity monomer (beta subunit), and a low affinity monomer (alpha subunit). The high and intermediate affinity forms also associate with a gamma subunit.</text>
</comment>
<evidence type="ECO:0000256" key="9">
    <source>
        <dbReference type="ARBA" id="ARBA00023136"/>
    </source>
</evidence>
<evidence type="ECO:0000256" key="12">
    <source>
        <dbReference type="ARBA" id="ARBA00023180"/>
    </source>
</evidence>
<dbReference type="Ensembl" id="ENSPCET00000001319.1">
    <property type="protein sequence ID" value="ENSPCEP00000001270.1"/>
    <property type="gene ID" value="ENSPCEG00000001067.1"/>
</dbReference>
<reference evidence="17" key="1">
    <citation type="submission" date="2025-08" db="UniProtKB">
        <authorList>
            <consortium name="Ensembl"/>
        </authorList>
    </citation>
    <scope>IDENTIFICATION</scope>
</reference>
<evidence type="ECO:0000256" key="14">
    <source>
        <dbReference type="PROSITE-ProRule" id="PRU00302"/>
    </source>
</evidence>
<evidence type="ECO:0000313" key="17">
    <source>
        <dbReference type="Ensembl" id="ENSPCEP00000001270.1"/>
    </source>
</evidence>
<comment type="subcellular location">
    <subcellularLocation>
        <location evidence="2">Membrane</location>
        <topology evidence="2">Single-pass type I membrane protein</topology>
    </subcellularLocation>
</comment>
<keyword evidence="12" id="KW-0325">Glycoprotein</keyword>
<dbReference type="GO" id="GO:0002376">
    <property type="term" value="P:immune system process"/>
    <property type="evidence" value="ECO:0007669"/>
    <property type="project" value="UniProtKB-KW"/>
</dbReference>
<evidence type="ECO:0000256" key="8">
    <source>
        <dbReference type="ARBA" id="ARBA00022989"/>
    </source>
</evidence>
<dbReference type="Proteomes" id="UP000694393">
    <property type="component" value="Unplaced"/>
</dbReference>
<dbReference type="Pfam" id="PF00084">
    <property type="entry name" value="Sushi"/>
    <property type="match status" value="2"/>
</dbReference>
<keyword evidence="5" id="KW-0732">Signal</keyword>
<evidence type="ECO:0000313" key="18">
    <source>
        <dbReference type="Proteomes" id="UP000694393"/>
    </source>
</evidence>
<dbReference type="InterPro" id="IPR000436">
    <property type="entry name" value="Sushi_SCR_CCP_dom"/>
</dbReference>
<keyword evidence="8" id="KW-1133">Transmembrane helix</keyword>
<evidence type="ECO:0000256" key="11">
    <source>
        <dbReference type="ARBA" id="ARBA00023170"/>
    </source>
</evidence>
<organism evidence="17 18">
    <name type="scientific">Pelusios castaneus</name>
    <name type="common">West African mud turtle</name>
    <dbReference type="NCBI Taxonomy" id="367368"/>
    <lineage>
        <taxon>Eukaryota</taxon>
        <taxon>Metazoa</taxon>
        <taxon>Chordata</taxon>
        <taxon>Craniata</taxon>
        <taxon>Vertebrata</taxon>
        <taxon>Euteleostomi</taxon>
        <taxon>Archelosauria</taxon>
        <taxon>Testudinata</taxon>
        <taxon>Testudines</taxon>
        <taxon>Pleurodira</taxon>
        <taxon>Pelomedusidae</taxon>
        <taxon>Pelusios</taxon>
    </lineage>
</organism>
<keyword evidence="4" id="KW-0812">Transmembrane</keyword>
<comment type="caution">
    <text evidence="14">Lacks conserved residue(s) required for the propagation of feature annotation.</text>
</comment>
<dbReference type="GO" id="GO:0006954">
    <property type="term" value="P:inflammatory response"/>
    <property type="evidence" value="ECO:0007669"/>
    <property type="project" value="TreeGrafter"/>
</dbReference>
<comment type="function">
    <text evidence="1">Receptor for interleukin-2. The receptor is involved in the regulation of immune tolerance by controlling regulatory T cells (TREGs) activity. TREGs suppress the activation and expansion of autoreactive T-cells.</text>
</comment>
<protein>
    <recommendedName>
        <fullName evidence="3">Interleukin-2 receptor subunit alpha</fullName>
    </recommendedName>
</protein>
<feature type="region of interest" description="Disordered" evidence="15">
    <location>
        <begin position="177"/>
        <end position="200"/>
    </location>
</feature>
<keyword evidence="18" id="KW-1185">Reference proteome</keyword>
<accession>A0A8C8R7S6</accession>
<evidence type="ECO:0000256" key="7">
    <source>
        <dbReference type="ARBA" id="ARBA00022859"/>
    </source>
</evidence>
<dbReference type="Gene3D" id="2.20.28.230">
    <property type="match status" value="1"/>
</dbReference>
<keyword evidence="10" id="KW-1015">Disulfide bond</keyword>
<dbReference type="InterPro" id="IPR015486">
    <property type="entry name" value="IL-2_rcpt_alpha"/>
</dbReference>
<dbReference type="PANTHER" id="PTHR10573:SF0">
    <property type="entry name" value="INTERLEUKIN-2 RECEPTOR SUBUNIT ALPHA"/>
    <property type="match status" value="1"/>
</dbReference>
<dbReference type="PANTHER" id="PTHR10573">
    <property type="entry name" value="INTERLEUKIN-2 RECEPTOR ALPHA CHAIN"/>
    <property type="match status" value="1"/>
</dbReference>
<evidence type="ECO:0000256" key="15">
    <source>
        <dbReference type="SAM" id="MobiDB-lite"/>
    </source>
</evidence>
<feature type="compositionally biased region" description="Polar residues" evidence="15">
    <location>
        <begin position="183"/>
        <end position="200"/>
    </location>
</feature>
<evidence type="ECO:0000256" key="6">
    <source>
        <dbReference type="ARBA" id="ARBA00022737"/>
    </source>
</evidence>
<dbReference type="PROSITE" id="PS50923">
    <property type="entry name" value="SUSHI"/>
    <property type="match status" value="1"/>
</dbReference>
<keyword evidence="14" id="KW-0768">Sushi</keyword>
<dbReference type="GO" id="GO:0019976">
    <property type="term" value="F:interleukin-2 binding"/>
    <property type="evidence" value="ECO:0007669"/>
    <property type="project" value="InterPro"/>
</dbReference>
<dbReference type="CDD" id="cd00033">
    <property type="entry name" value="CCP"/>
    <property type="match status" value="1"/>
</dbReference>
<evidence type="ECO:0000256" key="10">
    <source>
        <dbReference type="ARBA" id="ARBA00023157"/>
    </source>
</evidence>
<dbReference type="GO" id="GO:0004911">
    <property type="term" value="F:interleukin-2 receptor activity"/>
    <property type="evidence" value="ECO:0007669"/>
    <property type="project" value="InterPro"/>
</dbReference>
<keyword evidence="7" id="KW-0391">Immunity</keyword>
<proteinExistence type="predicted"/>
<keyword evidence="9" id="KW-0472">Membrane</keyword>
<name>A0A8C8R7S6_9SAUR</name>
<evidence type="ECO:0000256" key="1">
    <source>
        <dbReference type="ARBA" id="ARBA00002381"/>
    </source>
</evidence>
<dbReference type="SUPFAM" id="SSF57535">
    <property type="entry name" value="Complement control module/SCR domain"/>
    <property type="match status" value="2"/>
</dbReference>
<sequence length="200" mass="22018">TLLRRWIPWEEPSSVQTGCPKPPNITFAEIVIDRITVGSKVRYTCEVGYKRKLGQTDVFVCVNDTGLIYWNITTTSICIGKITPMPSLWGGPQGKPGMPPHRAGQSPAPMPCQGYCGIPRSMEHARYRMTKYGVGQELNYRCLSGYVAQSPTFAISVCKKDGDKLLWKELRLECTNDSKSGEETTQPIPVTGTTGCSGPV</sequence>
<dbReference type="AlphaFoldDB" id="A0A8C8R7S6"/>
<dbReference type="GO" id="GO:0016020">
    <property type="term" value="C:membrane"/>
    <property type="evidence" value="ECO:0007669"/>
    <property type="project" value="UniProtKB-SubCell"/>
</dbReference>
<dbReference type="Gene3D" id="2.10.70.10">
    <property type="entry name" value="Complement Module, domain 1"/>
    <property type="match status" value="1"/>
</dbReference>
<evidence type="ECO:0000256" key="3">
    <source>
        <dbReference type="ARBA" id="ARBA00013445"/>
    </source>
</evidence>
<reference evidence="17" key="2">
    <citation type="submission" date="2025-09" db="UniProtKB">
        <authorList>
            <consortium name="Ensembl"/>
        </authorList>
    </citation>
    <scope>IDENTIFICATION</scope>
</reference>